<evidence type="ECO:0000313" key="8">
    <source>
        <dbReference type="EMBL" id="GAM01348.1"/>
    </source>
</evidence>
<sequence>MDRPQHPFRIANFRSYWLSRFSGTIAVSAMSIVIGWQVYNLARETMDVRQAAFMLGMIGFAQFVPLFLLTPITGLVADSVDRRWIVRATTALLVLTAASLWFLTWSGHLTLGALFTAAVAFGIARAFSGPAYSSLAPNLVPRESLPTAIAVSSIAWQVGTIAGPSVGGLLYAVHPEFAYGVATLLFAVALFCIFLIGPVPQPPAQTDRRPLTRIVEGFSYVRRNRLVQAAITLDLFAVLLAGATSLLPVYARDILHVGSQGLGVLAAGMGIGAATTAIWFSFRPMTQNVGVKMLIAVVVFGLSILTFGVASQITGALGLDTGTLAVNGVAVFIHPAFLLSLIALIVAGGADMVSVYVRQSLIQLHTPDAMRGRVSAVSQLTISASNELGEFESGVMASILGPVGAVVFGGLGAIGVTLLWSRLFPELRRARTFDPPEILSTEPSHGEAKP</sequence>
<evidence type="ECO:0000256" key="5">
    <source>
        <dbReference type="ARBA" id="ARBA00022989"/>
    </source>
</evidence>
<proteinExistence type="predicted"/>
<accession>A0A0A1W7T0</accession>
<feature type="transmembrane region" description="Helical" evidence="7">
    <location>
        <begin position="21"/>
        <end position="39"/>
    </location>
</feature>
<dbReference type="AlphaFoldDB" id="A0A0A1W7T0"/>
<dbReference type="RefSeq" id="WP_042487863.1">
    <property type="nucleotide sequence ID" value="NZ_BBPI01000060.1"/>
</dbReference>
<keyword evidence="6 7" id="KW-0472">Membrane</keyword>
<feature type="transmembrane region" description="Helical" evidence="7">
    <location>
        <begin position="331"/>
        <end position="357"/>
    </location>
</feature>
<keyword evidence="5 7" id="KW-1133">Transmembrane helix</keyword>
<dbReference type="Pfam" id="PF05977">
    <property type="entry name" value="MFS_3"/>
    <property type="match status" value="1"/>
</dbReference>
<evidence type="ECO:0000256" key="7">
    <source>
        <dbReference type="SAM" id="Phobius"/>
    </source>
</evidence>
<organism evidence="8 9">
    <name type="scientific">Sphingomonas parapaucimobilis NBRC 15100</name>
    <dbReference type="NCBI Taxonomy" id="1219049"/>
    <lineage>
        <taxon>Bacteria</taxon>
        <taxon>Pseudomonadati</taxon>
        <taxon>Pseudomonadota</taxon>
        <taxon>Alphaproteobacteria</taxon>
        <taxon>Sphingomonadales</taxon>
        <taxon>Sphingomonadaceae</taxon>
        <taxon>Sphingomonas</taxon>
    </lineage>
</organism>
<keyword evidence="9" id="KW-1185">Reference proteome</keyword>
<dbReference type="PANTHER" id="PTHR23513">
    <property type="entry name" value="INTEGRAL MEMBRANE EFFLUX PROTEIN-RELATED"/>
    <property type="match status" value="1"/>
</dbReference>
<keyword evidence="4 7" id="KW-0812">Transmembrane</keyword>
<comment type="subcellular location">
    <subcellularLocation>
        <location evidence="1">Cell membrane</location>
        <topology evidence="1">Multi-pass membrane protein</topology>
    </subcellularLocation>
</comment>
<dbReference type="eggNOG" id="COG2814">
    <property type="taxonomic scope" value="Bacteria"/>
</dbReference>
<gene>
    <name evidence="8" type="ORF">SP5_060_00530</name>
</gene>
<feature type="transmembrane region" description="Helical" evidence="7">
    <location>
        <begin position="294"/>
        <end position="319"/>
    </location>
</feature>
<feature type="transmembrane region" description="Helical" evidence="7">
    <location>
        <begin position="226"/>
        <end position="250"/>
    </location>
</feature>
<dbReference type="InterPro" id="IPR036259">
    <property type="entry name" value="MFS_trans_sf"/>
</dbReference>
<protein>
    <submittedName>
        <fullName evidence="8">Putative major facilitator superfamily transporter</fullName>
    </submittedName>
</protein>
<evidence type="ECO:0000313" key="9">
    <source>
        <dbReference type="Proteomes" id="UP000032305"/>
    </source>
</evidence>
<evidence type="ECO:0000256" key="3">
    <source>
        <dbReference type="ARBA" id="ARBA00022475"/>
    </source>
</evidence>
<feature type="transmembrane region" description="Helical" evidence="7">
    <location>
        <begin position="148"/>
        <end position="171"/>
    </location>
</feature>
<comment type="caution">
    <text evidence="8">The sequence shown here is derived from an EMBL/GenBank/DDBJ whole genome shotgun (WGS) entry which is preliminary data.</text>
</comment>
<reference evidence="8 9" key="1">
    <citation type="submission" date="2014-11" db="EMBL/GenBank/DDBJ databases">
        <title>Whole genome shotgun sequence of Sphingomonas parapaucimobilis NBRC 15100.</title>
        <authorList>
            <person name="Katano-Makiyama Y."/>
            <person name="Hosoyama A."/>
            <person name="Hashimoto M."/>
            <person name="Hosoyama Y."/>
            <person name="Noguchi M."/>
            <person name="Numata M."/>
            <person name="Tsuchikane K."/>
            <person name="Hirakata S."/>
            <person name="Uohara A."/>
            <person name="Shimodaira J."/>
            <person name="Ohji S."/>
            <person name="Ichikawa N."/>
            <person name="Kimura A."/>
            <person name="Yamazoe A."/>
            <person name="Fujita N."/>
        </authorList>
    </citation>
    <scope>NUCLEOTIDE SEQUENCE [LARGE SCALE GENOMIC DNA]</scope>
    <source>
        <strain evidence="8 9">NBRC 15100</strain>
    </source>
</reference>
<dbReference type="Gene3D" id="1.20.1250.20">
    <property type="entry name" value="MFS general substrate transporter like domains"/>
    <property type="match status" value="1"/>
</dbReference>
<dbReference type="SUPFAM" id="SSF103473">
    <property type="entry name" value="MFS general substrate transporter"/>
    <property type="match status" value="1"/>
</dbReference>
<evidence type="ECO:0000256" key="6">
    <source>
        <dbReference type="ARBA" id="ARBA00023136"/>
    </source>
</evidence>
<dbReference type="CDD" id="cd06173">
    <property type="entry name" value="MFS_MefA_like"/>
    <property type="match status" value="1"/>
</dbReference>
<feature type="transmembrane region" description="Helical" evidence="7">
    <location>
        <begin position="177"/>
        <end position="199"/>
    </location>
</feature>
<dbReference type="PANTHER" id="PTHR23513:SF9">
    <property type="entry name" value="ENTEROBACTIN EXPORTER ENTS"/>
    <property type="match status" value="1"/>
</dbReference>
<keyword evidence="3" id="KW-1003">Cell membrane</keyword>
<keyword evidence="2" id="KW-0813">Transport</keyword>
<feature type="transmembrane region" description="Helical" evidence="7">
    <location>
        <begin position="399"/>
        <end position="420"/>
    </location>
</feature>
<feature type="transmembrane region" description="Helical" evidence="7">
    <location>
        <begin position="51"/>
        <end position="72"/>
    </location>
</feature>
<dbReference type="EMBL" id="BBPI01000060">
    <property type="protein sequence ID" value="GAM01348.1"/>
    <property type="molecule type" value="Genomic_DNA"/>
</dbReference>
<evidence type="ECO:0000256" key="2">
    <source>
        <dbReference type="ARBA" id="ARBA00022448"/>
    </source>
</evidence>
<feature type="transmembrane region" description="Helical" evidence="7">
    <location>
        <begin position="84"/>
        <end position="103"/>
    </location>
</feature>
<dbReference type="GO" id="GO:0005886">
    <property type="term" value="C:plasma membrane"/>
    <property type="evidence" value="ECO:0007669"/>
    <property type="project" value="UniProtKB-SubCell"/>
</dbReference>
<feature type="transmembrane region" description="Helical" evidence="7">
    <location>
        <begin position="262"/>
        <end position="282"/>
    </location>
</feature>
<dbReference type="Proteomes" id="UP000032305">
    <property type="component" value="Unassembled WGS sequence"/>
</dbReference>
<dbReference type="InterPro" id="IPR010290">
    <property type="entry name" value="TM_effector"/>
</dbReference>
<evidence type="ECO:0000256" key="4">
    <source>
        <dbReference type="ARBA" id="ARBA00022692"/>
    </source>
</evidence>
<name>A0A0A1W7T0_9SPHN</name>
<evidence type="ECO:0000256" key="1">
    <source>
        <dbReference type="ARBA" id="ARBA00004651"/>
    </source>
</evidence>